<feature type="compositionally biased region" description="Acidic residues" evidence="2">
    <location>
        <begin position="337"/>
        <end position="352"/>
    </location>
</feature>
<feature type="compositionally biased region" description="Low complexity" evidence="2">
    <location>
        <begin position="32"/>
        <end position="44"/>
    </location>
</feature>
<name>A0A9Q1FZG2_SYNKA</name>
<feature type="compositionally biased region" description="Basic and acidic residues" evidence="2">
    <location>
        <begin position="460"/>
        <end position="483"/>
    </location>
</feature>
<feature type="region of interest" description="Disordered" evidence="2">
    <location>
        <begin position="333"/>
        <end position="366"/>
    </location>
</feature>
<comment type="caution">
    <text evidence="3">The sequence shown here is derived from an EMBL/GenBank/DDBJ whole genome shotgun (WGS) entry which is preliminary data.</text>
</comment>
<feature type="compositionally biased region" description="Acidic residues" evidence="2">
    <location>
        <begin position="421"/>
        <end position="430"/>
    </location>
</feature>
<keyword evidence="1" id="KW-0175">Coiled coil</keyword>
<accession>A0A9Q1FZG2</accession>
<feature type="coiled-coil region" evidence="1">
    <location>
        <begin position="789"/>
        <end position="816"/>
    </location>
</feature>
<dbReference type="OrthoDB" id="8447412at2759"/>
<evidence type="ECO:0000256" key="1">
    <source>
        <dbReference type="SAM" id="Coils"/>
    </source>
</evidence>
<feature type="region of interest" description="Disordered" evidence="2">
    <location>
        <begin position="385"/>
        <end position="483"/>
    </location>
</feature>
<feature type="compositionally biased region" description="Acidic residues" evidence="2">
    <location>
        <begin position="54"/>
        <end position="66"/>
    </location>
</feature>
<evidence type="ECO:0000313" key="4">
    <source>
        <dbReference type="Proteomes" id="UP001152622"/>
    </source>
</evidence>
<feature type="compositionally biased region" description="Basic and acidic residues" evidence="2">
    <location>
        <begin position="165"/>
        <end position="179"/>
    </location>
</feature>
<evidence type="ECO:0000313" key="3">
    <source>
        <dbReference type="EMBL" id="KAJ8370123.1"/>
    </source>
</evidence>
<feature type="region of interest" description="Disordered" evidence="2">
    <location>
        <begin position="32"/>
        <end position="94"/>
    </location>
</feature>
<gene>
    <name evidence="3" type="ORF">SKAU_G00101510</name>
</gene>
<feature type="compositionally biased region" description="Basic and acidic residues" evidence="2">
    <location>
        <begin position="200"/>
        <end position="226"/>
    </location>
</feature>
<feature type="compositionally biased region" description="Gly residues" evidence="2">
    <location>
        <begin position="567"/>
        <end position="586"/>
    </location>
</feature>
<keyword evidence="4" id="KW-1185">Reference proteome</keyword>
<feature type="region of interest" description="Disordered" evidence="2">
    <location>
        <begin position="165"/>
        <end position="237"/>
    </location>
</feature>
<feature type="region of interest" description="Disordered" evidence="2">
    <location>
        <begin position="561"/>
        <end position="622"/>
    </location>
</feature>
<dbReference type="AlphaFoldDB" id="A0A9Q1FZG2"/>
<protein>
    <submittedName>
        <fullName evidence="3">Uncharacterized protein</fullName>
    </submittedName>
</protein>
<feature type="region of interest" description="Disordered" evidence="2">
    <location>
        <begin position="724"/>
        <end position="750"/>
    </location>
</feature>
<dbReference type="Proteomes" id="UP001152622">
    <property type="component" value="Chromosome 3"/>
</dbReference>
<organism evidence="3 4">
    <name type="scientific">Synaphobranchus kaupii</name>
    <name type="common">Kaup's arrowtooth eel</name>
    <dbReference type="NCBI Taxonomy" id="118154"/>
    <lineage>
        <taxon>Eukaryota</taxon>
        <taxon>Metazoa</taxon>
        <taxon>Chordata</taxon>
        <taxon>Craniata</taxon>
        <taxon>Vertebrata</taxon>
        <taxon>Euteleostomi</taxon>
        <taxon>Actinopterygii</taxon>
        <taxon>Neopterygii</taxon>
        <taxon>Teleostei</taxon>
        <taxon>Anguilliformes</taxon>
        <taxon>Synaphobranchidae</taxon>
        <taxon>Synaphobranchus</taxon>
    </lineage>
</organism>
<feature type="region of interest" description="Disordered" evidence="2">
    <location>
        <begin position="141"/>
        <end position="160"/>
    </location>
</feature>
<proteinExistence type="predicted"/>
<dbReference type="EMBL" id="JAINUF010000003">
    <property type="protein sequence ID" value="KAJ8370123.1"/>
    <property type="molecule type" value="Genomic_DNA"/>
</dbReference>
<sequence>MEHSFADLLGDAFSDTSLPCYQEGELDFESLNLHEGNGEGNSNGEFERLPALTEVDEHDDAEEEEEARCVSMGTSEEEPNWRRSGLPQGEDWGDTVDLEGQEVEDRCEITAEDEDLTDDRHAGGSLLDRSQIISLRGGCLEGDQMESGENTRSGEQTHDLWKAREFSTQRESSKEDHGVECPQADVPHGESDSGGEGEEEVQRGLKDGRGLSEVLSFKKQEGEKETLGYTDTDSDIDIDADTDADAVADTDIVADVTPVAGIVTGSEAGVVTEADAAADAEGDGDTWTGGLAEECCFSVTAGSLDYLLHADPFRGELKEFSEADCGVIGEGYAEYPSEGEEERRDEEENVEQESERGLGRLSEAWTPQAGAELSEWELMEGVVEVESCEEQERGENKGVGSAGGREEDGSKGRYEERDDVGLDIEEEMELSDSSSLRSEGDAEVLNEGSEPESAGAHGKRLLDWTEHQGSDEGEDFNERKKDNDSYGETIYKIKWTGEEWDPGREEYLKLAVRQEQSSADEEGILQSITQDQTNKDKENVLHVMTHQQACADEEDVCHVENEEGRVDGGSGLSSGGCPGDALGGWSPGAAPMSVSTSDCSSRLSESESSSSDSEPWPHRAMAPAALRDLSVGLPHLQPESYSQEDELFSGVYTVPGAEEGEFANEEVEEEEEEEEERNWDQERERIQAFYRYYDDEEEDYDMRREGQGHSNRKHMVRFCLDALPLQQDSDSSDTDMVSSSSEGAEDSDTAVTVTSEVAGAVTSEVAGAVTWMPVKTEGNGERESHRRRLSLLLQECQITQAEMKELNAELRAQHQSNRVTNTLCRVPSVLRSALKLSLVSMLGVIMF</sequence>
<reference evidence="3" key="1">
    <citation type="journal article" date="2023" name="Science">
        <title>Genome structures resolve the early diversification of teleost fishes.</title>
        <authorList>
            <person name="Parey E."/>
            <person name="Louis A."/>
            <person name="Montfort J."/>
            <person name="Bouchez O."/>
            <person name="Roques C."/>
            <person name="Iampietro C."/>
            <person name="Lluch J."/>
            <person name="Castinel A."/>
            <person name="Donnadieu C."/>
            <person name="Desvignes T."/>
            <person name="Floi Bucao C."/>
            <person name="Jouanno E."/>
            <person name="Wen M."/>
            <person name="Mejri S."/>
            <person name="Dirks R."/>
            <person name="Jansen H."/>
            <person name="Henkel C."/>
            <person name="Chen W.J."/>
            <person name="Zahm M."/>
            <person name="Cabau C."/>
            <person name="Klopp C."/>
            <person name="Thompson A.W."/>
            <person name="Robinson-Rechavi M."/>
            <person name="Braasch I."/>
            <person name="Lecointre G."/>
            <person name="Bobe J."/>
            <person name="Postlethwait J.H."/>
            <person name="Berthelot C."/>
            <person name="Roest Crollius H."/>
            <person name="Guiguen Y."/>
        </authorList>
    </citation>
    <scope>NUCLEOTIDE SEQUENCE</scope>
    <source>
        <strain evidence="3">WJC10195</strain>
    </source>
</reference>
<feature type="region of interest" description="Disordered" evidence="2">
    <location>
        <begin position="661"/>
        <end position="681"/>
    </location>
</feature>
<feature type="compositionally biased region" description="Basic and acidic residues" evidence="2">
    <location>
        <begin position="404"/>
        <end position="420"/>
    </location>
</feature>
<evidence type="ECO:0000256" key="2">
    <source>
        <dbReference type="SAM" id="MobiDB-lite"/>
    </source>
</evidence>
<feature type="compositionally biased region" description="Low complexity" evidence="2">
    <location>
        <begin position="595"/>
        <end position="614"/>
    </location>
</feature>
<feature type="compositionally biased region" description="Acidic residues" evidence="2">
    <location>
        <begin position="661"/>
        <end position="677"/>
    </location>
</feature>